<dbReference type="AlphaFoldDB" id="A0A0G4FLQ0"/>
<reference evidence="4" key="1">
    <citation type="submission" date="2014-11" db="EMBL/GenBank/DDBJ databases">
        <authorList>
            <person name="Otto D Thomas"/>
            <person name="Naeem Raeece"/>
        </authorList>
    </citation>
    <scope>NUCLEOTIDE SEQUENCE</scope>
</reference>
<feature type="non-terminal residue" evidence="4">
    <location>
        <position position="782"/>
    </location>
</feature>
<keyword evidence="2" id="KW-0732">Signal</keyword>
<feature type="compositionally biased region" description="Polar residues" evidence="1">
    <location>
        <begin position="641"/>
        <end position="655"/>
    </location>
</feature>
<feature type="compositionally biased region" description="Basic and acidic residues" evidence="1">
    <location>
        <begin position="521"/>
        <end position="544"/>
    </location>
</feature>
<feature type="chain" id="PRO_5005189265" description="Fungal lipase-type domain-containing protein" evidence="2">
    <location>
        <begin position="28"/>
        <end position="782"/>
    </location>
</feature>
<evidence type="ECO:0000259" key="3">
    <source>
        <dbReference type="Pfam" id="PF01764"/>
    </source>
</evidence>
<feature type="signal peptide" evidence="2">
    <location>
        <begin position="1"/>
        <end position="27"/>
    </location>
</feature>
<feature type="compositionally biased region" description="Basic and acidic residues" evidence="1">
    <location>
        <begin position="656"/>
        <end position="682"/>
    </location>
</feature>
<dbReference type="CDD" id="cd00519">
    <property type="entry name" value="Lipase_3"/>
    <property type="match status" value="1"/>
</dbReference>
<feature type="region of interest" description="Disordered" evidence="1">
    <location>
        <begin position="471"/>
        <end position="544"/>
    </location>
</feature>
<feature type="region of interest" description="Disordered" evidence="1">
    <location>
        <begin position="712"/>
        <end position="753"/>
    </location>
</feature>
<feature type="compositionally biased region" description="Basic and acidic residues" evidence="1">
    <location>
        <begin position="471"/>
        <end position="491"/>
    </location>
</feature>
<feature type="region of interest" description="Disordered" evidence="1">
    <location>
        <begin position="602"/>
        <end position="624"/>
    </location>
</feature>
<feature type="compositionally biased region" description="Polar residues" evidence="1">
    <location>
        <begin position="559"/>
        <end position="576"/>
    </location>
</feature>
<dbReference type="GO" id="GO:0006629">
    <property type="term" value="P:lipid metabolic process"/>
    <property type="evidence" value="ECO:0007669"/>
    <property type="project" value="InterPro"/>
</dbReference>
<feature type="compositionally biased region" description="Low complexity" evidence="1">
    <location>
        <begin position="501"/>
        <end position="510"/>
    </location>
</feature>
<feature type="domain" description="Fungal lipase-type" evidence="3">
    <location>
        <begin position="237"/>
        <end position="362"/>
    </location>
</feature>
<feature type="region of interest" description="Disordered" evidence="1">
    <location>
        <begin position="638"/>
        <end position="696"/>
    </location>
</feature>
<dbReference type="Pfam" id="PF01764">
    <property type="entry name" value="Lipase_3"/>
    <property type="match status" value="1"/>
</dbReference>
<dbReference type="InterPro" id="IPR002921">
    <property type="entry name" value="Fungal_lipase-type"/>
</dbReference>
<evidence type="ECO:0000313" key="4">
    <source>
        <dbReference type="EMBL" id="CEM14937.1"/>
    </source>
</evidence>
<feature type="compositionally biased region" description="Polar residues" evidence="1">
    <location>
        <begin position="712"/>
        <end position="741"/>
    </location>
</feature>
<dbReference type="InterPro" id="IPR029058">
    <property type="entry name" value="AB_hydrolase_fold"/>
</dbReference>
<protein>
    <recommendedName>
        <fullName evidence="3">Fungal lipase-type domain-containing protein</fullName>
    </recommendedName>
</protein>
<sequence length="782" mass="85540">MTFCFSSASVVATLFVFLAFLAECPYGMVNTGVFEFPYAASLFKLGHEFQCLGLPKLRTVTATDTFLRCVARDVKLGFNAANAVCNCQASLLSASQVCERVALLAGDFVCSMGAASWFRRDCPKTPHPVLPVGFPEDEITLSFEEPHLPLPQSLPVDLIATEGRTYLQLYRAIRRVYALASNWKCLGRHMSSFDDIDILPGWRTEEVLLPIYRGAKEKDESVEPLAVVAKKGKDLLIVLRGSKAFAEWLAGLDYAQIDAKLVHSKSPGKVARGWGTIAINLLGVLQPRFEEIKRNPGLIERVIITGHSLGGTVSSLLTGAVTEILSHSGVKVFGVHFASNRVGNYEFASSYASSVNSRFFQFGLDPVPWFRCQSEAVCNKESKVPIVTSNDGRNTPICYAQMAGVAQFLPQFGGSYFLRSPPNNIEQVVAAHVCSYNCWLSALFLPEGDPEDAECSFALCPFTVHLTKDHEKREKIESEETDGGVEHEGARHPMVPGQTHLGLSSSSFSLEEQGGVSGSLQREENGEEGERTETRSVAGMREESFQPKAEGLLINLKDPNTQSQSQSESGVASLSDSGEGGGIRDKQSLTQTILNLLGIQAEGGRKGKHEEEETVSLEVKSERQHNVSNKFVFKSPIDLITSPSNPLKGQGTVTPTKRETQRENGKETEKQKSWEERRRRGDTGFPQTDISDLTADEDHDDLLRRLSFLGRTSQRGTKQSRTKACSEQTGGPTWVTASRKMSASTGASGGVSSKSELLDVLSDVKVKVQDRLGIVDFPIPQV</sequence>
<evidence type="ECO:0000256" key="1">
    <source>
        <dbReference type="SAM" id="MobiDB-lite"/>
    </source>
</evidence>
<evidence type="ECO:0000256" key="2">
    <source>
        <dbReference type="SAM" id="SignalP"/>
    </source>
</evidence>
<accession>A0A0G4FLQ0</accession>
<feature type="region of interest" description="Disordered" evidence="1">
    <location>
        <begin position="559"/>
        <end position="585"/>
    </location>
</feature>
<feature type="compositionally biased region" description="Low complexity" evidence="1">
    <location>
        <begin position="742"/>
        <end position="753"/>
    </location>
</feature>
<name>A0A0G4FLQ0_9ALVE</name>
<dbReference type="SUPFAM" id="SSF53474">
    <property type="entry name" value="alpha/beta-Hydrolases"/>
    <property type="match status" value="1"/>
</dbReference>
<dbReference type="Gene3D" id="3.40.50.1820">
    <property type="entry name" value="alpha/beta hydrolase"/>
    <property type="match status" value="1"/>
</dbReference>
<dbReference type="EMBL" id="CDMZ01000466">
    <property type="protein sequence ID" value="CEM14937.1"/>
    <property type="molecule type" value="Genomic_DNA"/>
</dbReference>
<gene>
    <name evidence="4" type="ORF">Cvel_17662</name>
</gene>
<organism evidence="4">
    <name type="scientific">Chromera velia CCMP2878</name>
    <dbReference type="NCBI Taxonomy" id="1169474"/>
    <lineage>
        <taxon>Eukaryota</taxon>
        <taxon>Sar</taxon>
        <taxon>Alveolata</taxon>
        <taxon>Colpodellida</taxon>
        <taxon>Chromeraceae</taxon>
        <taxon>Chromera</taxon>
    </lineage>
</organism>
<proteinExistence type="predicted"/>